<comment type="catalytic activity">
    <reaction evidence="5 6">
        <text>dTDP-beta-L-rhamnose + NADP(+) = dTDP-4-dehydro-beta-L-rhamnose + NADPH + H(+)</text>
        <dbReference type="Rhea" id="RHEA:21796"/>
        <dbReference type="ChEBI" id="CHEBI:15378"/>
        <dbReference type="ChEBI" id="CHEBI:57510"/>
        <dbReference type="ChEBI" id="CHEBI:57783"/>
        <dbReference type="ChEBI" id="CHEBI:58349"/>
        <dbReference type="ChEBI" id="CHEBI:62830"/>
        <dbReference type="EC" id="1.1.1.133"/>
    </reaction>
</comment>
<evidence type="ECO:0000256" key="2">
    <source>
        <dbReference type="ARBA" id="ARBA00010944"/>
    </source>
</evidence>
<dbReference type="GO" id="GO:0019305">
    <property type="term" value="P:dTDP-rhamnose biosynthetic process"/>
    <property type="evidence" value="ECO:0007669"/>
    <property type="project" value="UniProtKB-UniPathway"/>
</dbReference>
<protein>
    <recommendedName>
        <fullName evidence="4 6">dTDP-4-dehydrorhamnose reductase</fullName>
        <ecNumber evidence="3 6">1.1.1.133</ecNumber>
    </recommendedName>
</protein>
<dbReference type="NCBIfam" id="TIGR01214">
    <property type="entry name" value="rmlD"/>
    <property type="match status" value="1"/>
</dbReference>
<dbReference type="SUPFAM" id="SSF51735">
    <property type="entry name" value="NAD(P)-binding Rossmann-fold domains"/>
    <property type="match status" value="1"/>
</dbReference>
<dbReference type="EC" id="1.1.1.133" evidence="3 6"/>
<dbReference type="AlphaFoldDB" id="A0A486XVM4"/>
<dbReference type="EMBL" id="CAAJGR010000034">
    <property type="protein sequence ID" value="VHO06559.1"/>
    <property type="molecule type" value="Genomic_DNA"/>
</dbReference>
<gene>
    <name evidence="8" type="ORF">BAL341_3573</name>
</gene>
<dbReference type="Gene3D" id="3.40.50.720">
    <property type="entry name" value="NAD(P)-binding Rossmann-like Domain"/>
    <property type="match status" value="1"/>
</dbReference>
<dbReference type="InterPro" id="IPR005913">
    <property type="entry name" value="dTDP_dehydrorham_reduct"/>
</dbReference>
<dbReference type="PANTHER" id="PTHR10491:SF4">
    <property type="entry name" value="METHIONINE ADENOSYLTRANSFERASE 2 SUBUNIT BETA"/>
    <property type="match status" value="1"/>
</dbReference>
<evidence type="ECO:0000256" key="3">
    <source>
        <dbReference type="ARBA" id="ARBA00012929"/>
    </source>
</evidence>
<dbReference type="UniPathway" id="UPA00281"/>
<organism evidence="8">
    <name type="scientific">Rheinheimera sp. BAL341</name>
    <dbReference type="NCBI Taxonomy" id="1708203"/>
    <lineage>
        <taxon>Bacteria</taxon>
        <taxon>Pseudomonadati</taxon>
        <taxon>Pseudomonadota</taxon>
        <taxon>Gammaproteobacteria</taxon>
        <taxon>Chromatiales</taxon>
        <taxon>Chromatiaceae</taxon>
        <taxon>Rheinheimera</taxon>
    </lineage>
</organism>
<evidence type="ECO:0000256" key="4">
    <source>
        <dbReference type="ARBA" id="ARBA00017099"/>
    </source>
</evidence>
<reference evidence="8" key="1">
    <citation type="submission" date="2019-04" db="EMBL/GenBank/DDBJ databases">
        <authorList>
            <person name="Brambilla D."/>
        </authorList>
    </citation>
    <scope>NUCLEOTIDE SEQUENCE</scope>
    <source>
        <strain evidence="8">BAL1</strain>
    </source>
</reference>
<name>A0A486XVM4_9GAMM</name>
<evidence type="ECO:0000256" key="1">
    <source>
        <dbReference type="ARBA" id="ARBA00004781"/>
    </source>
</evidence>
<dbReference type="PANTHER" id="PTHR10491">
    <property type="entry name" value="DTDP-4-DEHYDRORHAMNOSE REDUCTASE"/>
    <property type="match status" value="1"/>
</dbReference>
<dbReference type="Pfam" id="PF04321">
    <property type="entry name" value="RmlD_sub_bind"/>
    <property type="match status" value="1"/>
</dbReference>
<evidence type="ECO:0000259" key="7">
    <source>
        <dbReference type="Pfam" id="PF04321"/>
    </source>
</evidence>
<evidence type="ECO:0000256" key="5">
    <source>
        <dbReference type="ARBA" id="ARBA00048200"/>
    </source>
</evidence>
<dbReference type="UniPathway" id="UPA00124"/>
<dbReference type="GO" id="GO:0009243">
    <property type="term" value="P:O antigen biosynthetic process"/>
    <property type="evidence" value="ECO:0007669"/>
    <property type="project" value="UniProtKB-UniPathway"/>
</dbReference>
<keyword evidence="6" id="KW-0521">NADP</keyword>
<feature type="domain" description="RmlD-like substrate binding" evidence="7">
    <location>
        <begin position="3"/>
        <end position="288"/>
    </location>
</feature>
<comment type="cofactor">
    <cofactor evidence="6">
        <name>Mg(2+)</name>
        <dbReference type="ChEBI" id="CHEBI:18420"/>
    </cofactor>
    <text evidence="6">Binds 1 Mg(2+) ion per monomer.</text>
</comment>
<comment type="similarity">
    <text evidence="2 6">Belongs to the dTDP-4-dehydrorhamnose reductase family.</text>
</comment>
<keyword evidence="6 8" id="KW-0560">Oxidoreductase</keyword>
<dbReference type="GO" id="GO:0008831">
    <property type="term" value="F:dTDP-4-dehydrorhamnose reductase activity"/>
    <property type="evidence" value="ECO:0007669"/>
    <property type="project" value="UniProtKB-EC"/>
</dbReference>
<dbReference type="Gene3D" id="3.90.25.10">
    <property type="entry name" value="UDP-galactose 4-epimerase, domain 1"/>
    <property type="match status" value="1"/>
</dbReference>
<comment type="function">
    <text evidence="6">Catalyzes the reduction of dTDP-6-deoxy-L-lyxo-4-hexulose to yield dTDP-L-rhamnose.</text>
</comment>
<dbReference type="InterPro" id="IPR036291">
    <property type="entry name" value="NAD(P)-bd_dom_sf"/>
</dbReference>
<comment type="pathway">
    <text evidence="1 6">Carbohydrate biosynthesis; dTDP-L-rhamnose biosynthesis.</text>
</comment>
<sequence>MLKIVLLGADGQLAKAFIKHFAWQNFNTVTLSHKHLDVTNKDALIKALNYHRPDIVLNCAAYTDVDKAEIHSDLCSRVNTEAPETIAKWCTIHDALVVHFSTDYVFDGQKNSPYSEADIVSPLNVYGLTKLLGELAIKHHATKYLIFRTSWLFSSAKNCFVAKMVRRALSKQYTKVVNDQFGCPNMADDIAHAVLAVIQQYAAQKSLPYGIYHLSGTSYCSWYGFASKIFTLAEPSSSRFLTAISSPFPSSVAARPAYSCLDSSLFQRTFSITLADWQLALAAVVEEIMSTEQT</sequence>
<dbReference type="CDD" id="cd05254">
    <property type="entry name" value="dTDP_HR_like_SDR_e"/>
    <property type="match status" value="1"/>
</dbReference>
<evidence type="ECO:0000256" key="6">
    <source>
        <dbReference type="RuleBase" id="RU364082"/>
    </source>
</evidence>
<evidence type="ECO:0000313" key="8">
    <source>
        <dbReference type="EMBL" id="VHO06559.1"/>
    </source>
</evidence>
<dbReference type="InterPro" id="IPR029903">
    <property type="entry name" value="RmlD-like-bd"/>
</dbReference>
<proteinExistence type="inferred from homology"/>
<accession>A0A486XVM4</accession>